<dbReference type="SUPFAM" id="SSF48264">
    <property type="entry name" value="Cytochrome P450"/>
    <property type="match status" value="1"/>
</dbReference>
<evidence type="ECO:0000313" key="9">
    <source>
        <dbReference type="Proteomes" id="UP000297452"/>
    </source>
</evidence>
<organism evidence="8 9">
    <name type="scientific">Botryotinia narcissicola</name>
    <dbReference type="NCBI Taxonomy" id="278944"/>
    <lineage>
        <taxon>Eukaryota</taxon>
        <taxon>Fungi</taxon>
        <taxon>Dikarya</taxon>
        <taxon>Ascomycota</taxon>
        <taxon>Pezizomycotina</taxon>
        <taxon>Leotiomycetes</taxon>
        <taxon>Helotiales</taxon>
        <taxon>Sclerotiniaceae</taxon>
        <taxon>Botryotinia</taxon>
    </lineage>
</organism>
<protein>
    <recommendedName>
        <fullName evidence="10">Cytochrome P450</fullName>
    </recommendedName>
</protein>
<evidence type="ECO:0000256" key="1">
    <source>
        <dbReference type="ARBA" id="ARBA00001971"/>
    </source>
</evidence>
<dbReference type="InterPro" id="IPR001128">
    <property type="entry name" value="Cyt_P450"/>
</dbReference>
<name>A0A4Z1ITM6_9HELO</name>
<gene>
    <name evidence="8" type="ORF">BOTNAR_0150g00040</name>
</gene>
<dbReference type="OrthoDB" id="1470350at2759"/>
<dbReference type="Pfam" id="PF00067">
    <property type="entry name" value="p450"/>
    <property type="match status" value="1"/>
</dbReference>
<evidence type="ECO:0000256" key="4">
    <source>
        <dbReference type="ARBA" id="ARBA00023002"/>
    </source>
</evidence>
<comment type="caution">
    <text evidence="8">The sequence shown here is derived from an EMBL/GenBank/DDBJ whole genome shotgun (WGS) entry which is preliminary data.</text>
</comment>
<evidence type="ECO:0000256" key="3">
    <source>
        <dbReference type="ARBA" id="ARBA00022723"/>
    </source>
</evidence>
<reference evidence="8 9" key="1">
    <citation type="submission" date="2017-12" db="EMBL/GenBank/DDBJ databases">
        <title>Comparative genomics of Botrytis spp.</title>
        <authorList>
            <person name="Valero-Jimenez C.A."/>
            <person name="Tapia P."/>
            <person name="Veloso J."/>
            <person name="Silva-Moreno E."/>
            <person name="Staats M."/>
            <person name="Valdes J.H."/>
            <person name="Van Kan J.A.L."/>
        </authorList>
    </citation>
    <scope>NUCLEOTIDE SEQUENCE [LARGE SCALE GENOMIC DNA]</scope>
    <source>
        <strain evidence="8 9">MUCL2120</strain>
    </source>
</reference>
<dbReference type="InterPro" id="IPR036396">
    <property type="entry name" value="Cyt_P450_sf"/>
</dbReference>
<keyword evidence="7" id="KW-0503">Monooxygenase</keyword>
<dbReference type="EMBL" id="PQXJ01000150">
    <property type="protein sequence ID" value="TGO60153.1"/>
    <property type="molecule type" value="Genomic_DNA"/>
</dbReference>
<dbReference type="PANTHER" id="PTHR24287">
    <property type="entry name" value="P450, PUTATIVE (EUROFUNG)-RELATED"/>
    <property type="match status" value="1"/>
</dbReference>
<dbReference type="Proteomes" id="UP000297452">
    <property type="component" value="Unassembled WGS sequence"/>
</dbReference>
<dbReference type="Gene3D" id="1.10.630.10">
    <property type="entry name" value="Cytochrome P450"/>
    <property type="match status" value="1"/>
</dbReference>
<evidence type="ECO:0000256" key="6">
    <source>
        <dbReference type="ARBA" id="ARBA00023026"/>
    </source>
</evidence>
<dbReference type="GO" id="GO:0004497">
    <property type="term" value="F:monooxygenase activity"/>
    <property type="evidence" value="ECO:0007669"/>
    <property type="project" value="UniProtKB-KW"/>
</dbReference>
<keyword evidence="3" id="KW-0479">Metal-binding</keyword>
<evidence type="ECO:0000256" key="5">
    <source>
        <dbReference type="ARBA" id="ARBA00023004"/>
    </source>
</evidence>
<comment type="cofactor">
    <cofactor evidence="1">
        <name>heme</name>
        <dbReference type="ChEBI" id="CHEBI:30413"/>
    </cofactor>
</comment>
<sequence length="160" mass="18181">MLNLFLPARDSTSSATGFILFHLARHPDVWIKLREEVISIDDAPITFGLPKSMKYLKFLVNENLAPAVLSIQTRVEDCVLLRGGGPDGKSPILVRPGTEIRIFFHALHRDRGIWREYAMGFRPERWENLRKTWEYIPFLGGGGICPAQQMALTEVSYLVV</sequence>
<dbReference type="PANTHER" id="PTHR24287:SF19">
    <property type="entry name" value="CYTOCHROME P450"/>
    <property type="match status" value="1"/>
</dbReference>
<dbReference type="GO" id="GO:0016705">
    <property type="term" value="F:oxidoreductase activity, acting on paired donors, with incorporation or reduction of molecular oxygen"/>
    <property type="evidence" value="ECO:0007669"/>
    <property type="project" value="InterPro"/>
</dbReference>
<dbReference type="GO" id="GO:0020037">
    <property type="term" value="F:heme binding"/>
    <property type="evidence" value="ECO:0007669"/>
    <property type="project" value="InterPro"/>
</dbReference>
<dbReference type="AlphaFoldDB" id="A0A4Z1ITM6"/>
<dbReference type="GO" id="GO:0005506">
    <property type="term" value="F:iron ion binding"/>
    <property type="evidence" value="ECO:0007669"/>
    <property type="project" value="InterPro"/>
</dbReference>
<dbReference type="STRING" id="278944.A0A4Z1ITM6"/>
<evidence type="ECO:0000256" key="7">
    <source>
        <dbReference type="ARBA" id="ARBA00023033"/>
    </source>
</evidence>
<comment type="similarity">
    <text evidence="2">Belongs to the cytochrome P450 family.</text>
</comment>
<dbReference type="InterPro" id="IPR047146">
    <property type="entry name" value="Cyt_P450_E_CYP52_fungi"/>
</dbReference>
<evidence type="ECO:0000256" key="2">
    <source>
        <dbReference type="ARBA" id="ARBA00010617"/>
    </source>
</evidence>
<proteinExistence type="inferred from homology"/>
<keyword evidence="6" id="KW-0843">Virulence</keyword>
<accession>A0A4Z1ITM6</accession>
<evidence type="ECO:0008006" key="10">
    <source>
        <dbReference type="Google" id="ProtNLM"/>
    </source>
</evidence>
<keyword evidence="5" id="KW-0408">Iron</keyword>
<evidence type="ECO:0000313" key="8">
    <source>
        <dbReference type="EMBL" id="TGO60153.1"/>
    </source>
</evidence>
<keyword evidence="9" id="KW-1185">Reference proteome</keyword>
<keyword evidence="4" id="KW-0560">Oxidoreductase</keyword>